<keyword evidence="7" id="KW-1185">Reference proteome</keyword>
<dbReference type="SUPFAM" id="SSF90123">
    <property type="entry name" value="ABC transporter transmembrane region"/>
    <property type="match status" value="1"/>
</dbReference>
<evidence type="ECO:0000256" key="3">
    <source>
        <dbReference type="ARBA" id="ARBA00022840"/>
    </source>
</evidence>
<dbReference type="InterPro" id="IPR036640">
    <property type="entry name" value="ABC1_TM_sf"/>
</dbReference>
<dbReference type="GO" id="GO:0005524">
    <property type="term" value="F:ATP binding"/>
    <property type="evidence" value="ECO:0007669"/>
    <property type="project" value="UniProtKB-KW"/>
</dbReference>
<proteinExistence type="predicted"/>
<keyword evidence="3" id="KW-0067">ATP-binding</keyword>
<comment type="caution">
    <text evidence="6">The sequence shown here is derived from an EMBL/GenBank/DDBJ whole genome shotgun (WGS) entry which is preliminary data.</text>
</comment>
<dbReference type="GO" id="GO:0042626">
    <property type="term" value="F:ATPase-coupled transmembrane transporter activity"/>
    <property type="evidence" value="ECO:0007669"/>
    <property type="project" value="TreeGrafter"/>
</dbReference>
<evidence type="ECO:0000256" key="2">
    <source>
        <dbReference type="ARBA" id="ARBA00022741"/>
    </source>
</evidence>
<name>A0AAD3P4Y6_NEPGR</name>
<evidence type="ECO:0000256" key="5">
    <source>
        <dbReference type="ARBA" id="ARBA00023136"/>
    </source>
</evidence>
<dbReference type="GO" id="GO:0016020">
    <property type="term" value="C:membrane"/>
    <property type="evidence" value="ECO:0007669"/>
    <property type="project" value="InterPro"/>
</dbReference>
<reference evidence="6" key="1">
    <citation type="submission" date="2023-05" db="EMBL/GenBank/DDBJ databases">
        <title>Nepenthes gracilis genome sequencing.</title>
        <authorList>
            <person name="Fukushima K."/>
        </authorList>
    </citation>
    <scope>NUCLEOTIDE SEQUENCE</scope>
    <source>
        <strain evidence="6">SING2019-196</strain>
    </source>
</reference>
<evidence type="ECO:0000313" key="6">
    <source>
        <dbReference type="EMBL" id="GMG98914.1"/>
    </source>
</evidence>
<dbReference type="InterPro" id="IPR050173">
    <property type="entry name" value="ABC_transporter_C-like"/>
</dbReference>
<evidence type="ECO:0000256" key="1">
    <source>
        <dbReference type="ARBA" id="ARBA00022692"/>
    </source>
</evidence>
<dbReference type="EMBL" id="BSYO01000001">
    <property type="protein sequence ID" value="GMG98914.1"/>
    <property type="molecule type" value="Genomic_DNA"/>
</dbReference>
<organism evidence="6 7">
    <name type="scientific">Nepenthes gracilis</name>
    <name type="common">Slender pitcher plant</name>
    <dbReference type="NCBI Taxonomy" id="150966"/>
    <lineage>
        <taxon>Eukaryota</taxon>
        <taxon>Viridiplantae</taxon>
        <taxon>Streptophyta</taxon>
        <taxon>Embryophyta</taxon>
        <taxon>Tracheophyta</taxon>
        <taxon>Spermatophyta</taxon>
        <taxon>Magnoliopsida</taxon>
        <taxon>eudicotyledons</taxon>
        <taxon>Gunneridae</taxon>
        <taxon>Pentapetalae</taxon>
        <taxon>Caryophyllales</taxon>
        <taxon>Nepenthaceae</taxon>
        <taxon>Nepenthes</taxon>
    </lineage>
</organism>
<dbReference type="Gene3D" id="1.20.1560.10">
    <property type="entry name" value="ABC transporter type 1, transmembrane domain"/>
    <property type="match status" value="1"/>
</dbReference>
<gene>
    <name evidence="6" type="ORF">Nepgr_000754</name>
</gene>
<dbReference type="PANTHER" id="PTHR24223:SF369">
    <property type="entry name" value="ABC TRANSPORTER C FAMILY MEMBER 10"/>
    <property type="match status" value="1"/>
</dbReference>
<dbReference type="Proteomes" id="UP001279734">
    <property type="component" value="Unassembled WGS sequence"/>
</dbReference>
<accession>A0AAD3P4Y6</accession>
<protein>
    <submittedName>
        <fullName evidence="6">Uncharacterized protein</fullName>
    </submittedName>
</protein>
<keyword evidence="4" id="KW-1133">Transmembrane helix</keyword>
<dbReference type="PANTHER" id="PTHR24223">
    <property type="entry name" value="ATP-BINDING CASSETTE SUB-FAMILY C"/>
    <property type="match status" value="1"/>
</dbReference>
<sequence length="224" mass="24460">MPVARKLSQEFPTYHASYATLVGAMDSTVYVLKLLICTSPQDLGIIPSTLSPPEEALHYDSSVYTEIWGRTMPSRQFSRTKGVLANGVSARMKCGEICSNLIARTVSAAPLAGSFSGSDSLPLSDHHGGLDFRLAQLALDADAHVSPRVMGLDSFIVRYYFASTKELMRINGTTKSLVANHLAEFVAGVMTIRAFEEEDQFFAKNLNLIDKTASPFFHNFAASE</sequence>
<keyword evidence="2" id="KW-0547">Nucleotide-binding</keyword>
<evidence type="ECO:0000256" key="4">
    <source>
        <dbReference type="ARBA" id="ARBA00022989"/>
    </source>
</evidence>
<keyword evidence="5" id="KW-0472">Membrane</keyword>
<keyword evidence="1" id="KW-0812">Transmembrane</keyword>
<dbReference type="AlphaFoldDB" id="A0AAD3P4Y6"/>
<evidence type="ECO:0000313" key="7">
    <source>
        <dbReference type="Proteomes" id="UP001279734"/>
    </source>
</evidence>